<dbReference type="Pfam" id="PF02641">
    <property type="entry name" value="DUF190"/>
    <property type="match status" value="1"/>
</dbReference>
<sequence>MRLQGPALRLTVFVCESDTWHHRPLYFEIVHRAHRFGLAGASVVRGIEGYGASSRIHTVRILSLTEEMPVEITLIDSEEAIRAFLPELDELVPEGLAVLEPVEAIHYLGSSARLAATGTGEPFPHPPGGS</sequence>
<evidence type="ECO:0000256" key="1">
    <source>
        <dbReference type="ARBA" id="ARBA00010554"/>
    </source>
</evidence>
<dbReference type="SUPFAM" id="SSF54913">
    <property type="entry name" value="GlnB-like"/>
    <property type="match status" value="1"/>
</dbReference>
<gene>
    <name evidence="2" type="ORF">FHS44_002687</name>
</gene>
<dbReference type="PANTHER" id="PTHR35983">
    <property type="entry name" value="UPF0166 PROTEIN TM_0021"/>
    <property type="match status" value="1"/>
</dbReference>
<keyword evidence="3" id="KW-1185">Reference proteome</keyword>
<dbReference type="PANTHER" id="PTHR35983:SF1">
    <property type="entry name" value="UPF0166 PROTEIN TM_0021"/>
    <property type="match status" value="1"/>
</dbReference>
<dbReference type="Proteomes" id="UP000552644">
    <property type="component" value="Unassembled WGS sequence"/>
</dbReference>
<protein>
    <recommendedName>
        <fullName evidence="4">DUF190 domain-containing protein</fullName>
    </recommendedName>
</protein>
<comment type="similarity">
    <text evidence="1">Belongs to the UPF0166 family.</text>
</comment>
<comment type="caution">
    <text evidence="2">The sequence shown here is derived from an EMBL/GenBank/DDBJ whole genome shotgun (WGS) entry which is preliminary data.</text>
</comment>
<reference evidence="2 3" key="1">
    <citation type="submission" date="2020-08" db="EMBL/GenBank/DDBJ databases">
        <title>Genomic Encyclopedia of Type Strains, Phase III (KMG-III): the genomes of soil and plant-associated and newly described type strains.</title>
        <authorList>
            <person name="Whitman W."/>
        </authorList>
    </citation>
    <scope>NUCLEOTIDE SEQUENCE [LARGE SCALE GENOMIC DNA]</scope>
    <source>
        <strain evidence="2 3">CECT 8840</strain>
    </source>
</reference>
<evidence type="ECO:0000313" key="2">
    <source>
        <dbReference type="EMBL" id="MBB4915602.1"/>
    </source>
</evidence>
<organism evidence="2 3">
    <name type="scientific">Streptosporangium saharense</name>
    <dbReference type="NCBI Taxonomy" id="1706840"/>
    <lineage>
        <taxon>Bacteria</taxon>
        <taxon>Bacillati</taxon>
        <taxon>Actinomycetota</taxon>
        <taxon>Actinomycetes</taxon>
        <taxon>Streptosporangiales</taxon>
        <taxon>Streptosporangiaceae</taxon>
        <taxon>Streptosporangium</taxon>
    </lineage>
</organism>
<accession>A0A7W7QL84</accession>
<proteinExistence type="inferred from homology"/>
<dbReference type="EMBL" id="JACHJP010000002">
    <property type="protein sequence ID" value="MBB4915602.1"/>
    <property type="molecule type" value="Genomic_DNA"/>
</dbReference>
<dbReference type="RefSeq" id="WP_184714243.1">
    <property type="nucleotide sequence ID" value="NZ_JACHJP010000002.1"/>
</dbReference>
<dbReference type="InterPro" id="IPR011322">
    <property type="entry name" value="N-reg_PII-like_a/b"/>
</dbReference>
<dbReference type="InterPro" id="IPR015867">
    <property type="entry name" value="N-reg_PII/ATP_PRibTrfase_C"/>
</dbReference>
<evidence type="ECO:0000313" key="3">
    <source>
        <dbReference type="Proteomes" id="UP000552644"/>
    </source>
</evidence>
<evidence type="ECO:0008006" key="4">
    <source>
        <dbReference type="Google" id="ProtNLM"/>
    </source>
</evidence>
<name>A0A7W7QL84_9ACTN</name>
<dbReference type="Gene3D" id="3.30.70.120">
    <property type="match status" value="1"/>
</dbReference>
<dbReference type="AlphaFoldDB" id="A0A7W7QL84"/>
<dbReference type="InterPro" id="IPR003793">
    <property type="entry name" value="UPF0166"/>
</dbReference>